<reference evidence="2 3" key="1">
    <citation type="journal article" date="2020" name="ISME J.">
        <title>Uncovering the hidden diversity of litter-decomposition mechanisms in mushroom-forming fungi.</title>
        <authorList>
            <person name="Floudas D."/>
            <person name="Bentzer J."/>
            <person name="Ahren D."/>
            <person name="Johansson T."/>
            <person name="Persson P."/>
            <person name="Tunlid A."/>
        </authorList>
    </citation>
    <scope>NUCLEOTIDE SEQUENCE [LARGE SCALE GENOMIC DNA]</scope>
    <source>
        <strain evidence="2 3">CBS 291.85</strain>
    </source>
</reference>
<protein>
    <submittedName>
        <fullName evidence="2">Uncharacterized protein</fullName>
    </submittedName>
</protein>
<evidence type="ECO:0000313" key="2">
    <source>
        <dbReference type="EMBL" id="KAF5335021.1"/>
    </source>
</evidence>
<keyword evidence="3" id="KW-1185">Reference proteome</keyword>
<organism evidence="2 3">
    <name type="scientific">Tetrapyrgos nigripes</name>
    <dbReference type="NCBI Taxonomy" id="182062"/>
    <lineage>
        <taxon>Eukaryota</taxon>
        <taxon>Fungi</taxon>
        <taxon>Dikarya</taxon>
        <taxon>Basidiomycota</taxon>
        <taxon>Agaricomycotina</taxon>
        <taxon>Agaricomycetes</taxon>
        <taxon>Agaricomycetidae</taxon>
        <taxon>Agaricales</taxon>
        <taxon>Marasmiineae</taxon>
        <taxon>Marasmiaceae</taxon>
        <taxon>Tetrapyrgos</taxon>
    </lineage>
</organism>
<name>A0A8H5FFM9_9AGAR</name>
<dbReference type="Proteomes" id="UP000559256">
    <property type="component" value="Unassembled WGS sequence"/>
</dbReference>
<dbReference type="AlphaFoldDB" id="A0A8H5FFM9"/>
<evidence type="ECO:0000256" key="1">
    <source>
        <dbReference type="SAM" id="MobiDB-lite"/>
    </source>
</evidence>
<proteinExistence type="predicted"/>
<feature type="region of interest" description="Disordered" evidence="1">
    <location>
        <begin position="233"/>
        <end position="255"/>
    </location>
</feature>
<accession>A0A8H5FFM9</accession>
<dbReference type="OrthoDB" id="3026831at2759"/>
<evidence type="ECO:0000313" key="3">
    <source>
        <dbReference type="Proteomes" id="UP000559256"/>
    </source>
</evidence>
<dbReference type="EMBL" id="JAACJM010000249">
    <property type="protein sequence ID" value="KAF5335021.1"/>
    <property type="molecule type" value="Genomic_DNA"/>
</dbReference>
<comment type="caution">
    <text evidence="2">The sequence shown here is derived from an EMBL/GenBank/DDBJ whole genome shotgun (WGS) entry which is preliminary data.</text>
</comment>
<sequence>MQTLVGRIRSTHPTLGSRKNIKSATTRFISREDVQTMKELHHGSSFEVYSARQEDRFVVVKEFFGSRAKQHLQQVFDFSHGFMHPRFLNVKGISTPSSATQFIVFDNACSASFELKVASALREDQTQSIRIGFAIYRRKVGGISVGSLPNPSTTKKSLSIVVNKKAGLAYLHRSGIQTSSFSAKNLEIYITDDDELKIGFAPPKTDVTDPLDDAEEDRLWQILNELCFRAGQSPSVPKETISETSDFGESSPVAHSSKPRRELVWKAAQRGTLTVDLVAQHYQNYLNNSRLSSAGSLAFRQLQVLSTFQKRHQCPGYKREEIIFTATITNNAIISHSNPLFHEMCFLCGKLVKAEGTGNPHDLNLEAVEQLLAVSRSFGNKNEELLDLITRMITVKSSPPKLGKKNETRKRSV</sequence>
<gene>
    <name evidence="2" type="ORF">D9758_016198</name>
</gene>